<feature type="compositionally biased region" description="Low complexity" evidence="1">
    <location>
        <begin position="70"/>
        <end position="79"/>
    </location>
</feature>
<sequence length="223" mass="24494">MEGLEEKKQKGLDEEGQPAENEGKARPFPSLANSMSYVVPQVFAVSRLISPSPNPFRNGNQHLSKKFRCPSPSSSPSSSPSMLAPLLLLLRQASYWSYVRLAVAAPPDNHTQNGDLDRNGGAKVAKSRVREKNFLAKVESLLFMQLTTVAFSSAHARQKWPISIASRLELVCRATGRRLTLLRTIGIHSNGQDIKIGSTALFLVSVFGCLLLVHRLFNKVATL</sequence>
<evidence type="ECO:0000256" key="1">
    <source>
        <dbReference type="SAM" id="MobiDB-lite"/>
    </source>
</evidence>
<proteinExistence type="predicted"/>
<keyword evidence="2" id="KW-0472">Membrane</keyword>
<evidence type="ECO:0000313" key="3">
    <source>
        <dbReference type="EMBL" id="KAH6888149.1"/>
    </source>
</evidence>
<comment type="caution">
    <text evidence="3">The sequence shown here is derived from an EMBL/GenBank/DDBJ whole genome shotgun (WGS) entry which is preliminary data.</text>
</comment>
<evidence type="ECO:0000313" key="4">
    <source>
        <dbReference type="Proteomes" id="UP000777438"/>
    </source>
</evidence>
<feature type="transmembrane region" description="Helical" evidence="2">
    <location>
        <begin position="196"/>
        <end position="217"/>
    </location>
</feature>
<feature type="compositionally biased region" description="Basic and acidic residues" evidence="1">
    <location>
        <begin position="1"/>
        <end position="13"/>
    </location>
</feature>
<dbReference type="EMBL" id="JAGPYM010000013">
    <property type="protein sequence ID" value="KAH6888149.1"/>
    <property type="molecule type" value="Genomic_DNA"/>
</dbReference>
<keyword evidence="2" id="KW-1133">Transmembrane helix</keyword>
<keyword evidence="4" id="KW-1185">Reference proteome</keyword>
<feature type="compositionally biased region" description="Polar residues" evidence="1">
    <location>
        <begin position="50"/>
        <end position="62"/>
    </location>
</feature>
<protein>
    <submittedName>
        <fullName evidence="3">Uncharacterized protein</fullName>
    </submittedName>
</protein>
<dbReference type="Proteomes" id="UP000777438">
    <property type="component" value="Unassembled WGS sequence"/>
</dbReference>
<accession>A0A9P8W517</accession>
<name>A0A9P8W517_9HYPO</name>
<keyword evidence="2" id="KW-0812">Transmembrane</keyword>
<organism evidence="3 4">
    <name type="scientific">Thelonectria olida</name>
    <dbReference type="NCBI Taxonomy" id="1576542"/>
    <lineage>
        <taxon>Eukaryota</taxon>
        <taxon>Fungi</taxon>
        <taxon>Dikarya</taxon>
        <taxon>Ascomycota</taxon>
        <taxon>Pezizomycotina</taxon>
        <taxon>Sordariomycetes</taxon>
        <taxon>Hypocreomycetidae</taxon>
        <taxon>Hypocreales</taxon>
        <taxon>Nectriaceae</taxon>
        <taxon>Thelonectria</taxon>
    </lineage>
</organism>
<evidence type="ECO:0000256" key="2">
    <source>
        <dbReference type="SAM" id="Phobius"/>
    </source>
</evidence>
<reference evidence="3 4" key="1">
    <citation type="journal article" date="2021" name="Nat. Commun.">
        <title>Genetic determinants of endophytism in the Arabidopsis root mycobiome.</title>
        <authorList>
            <person name="Mesny F."/>
            <person name="Miyauchi S."/>
            <person name="Thiergart T."/>
            <person name="Pickel B."/>
            <person name="Atanasova L."/>
            <person name="Karlsson M."/>
            <person name="Huettel B."/>
            <person name="Barry K.W."/>
            <person name="Haridas S."/>
            <person name="Chen C."/>
            <person name="Bauer D."/>
            <person name="Andreopoulos W."/>
            <person name="Pangilinan J."/>
            <person name="LaButti K."/>
            <person name="Riley R."/>
            <person name="Lipzen A."/>
            <person name="Clum A."/>
            <person name="Drula E."/>
            <person name="Henrissat B."/>
            <person name="Kohler A."/>
            <person name="Grigoriev I.V."/>
            <person name="Martin F.M."/>
            <person name="Hacquard S."/>
        </authorList>
    </citation>
    <scope>NUCLEOTIDE SEQUENCE [LARGE SCALE GENOMIC DNA]</scope>
    <source>
        <strain evidence="3 4">MPI-CAGE-CH-0241</strain>
    </source>
</reference>
<feature type="region of interest" description="Disordered" evidence="1">
    <location>
        <begin position="50"/>
        <end position="79"/>
    </location>
</feature>
<gene>
    <name evidence="3" type="ORF">B0T10DRAFT_69486</name>
</gene>
<dbReference type="AlphaFoldDB" id="A0A9P8W517"/>
<feature type="region of interest" description="Disordered" evidence="1">
    <location>
        <begin position="1"/>
        <end position="30"/>
    </location>
</feature>